<dbReference type="InterPro" id="IPR055414">
    <property type="entry name" value="LRR_R13L4/SHOC2-like"/>
</dbReference>
<dbReference type="Gene3D" id="3.80.10.10">
    <property type="entry name" value="Ribonuclease Inhibitor"/>
    <property type="match status" value="1"/>
</dbReference>
<organism evidence="4 5">
    <name type="scientific">Xanthocytophaga flava</name>
    <dbReference type="NCBI Taxonomy" id="3048013"/>
    <lineage>
        <taxon>Bacteria</taxon>
        <taxon>Pseudomonadati</taxon>
        <taxon>Bacteroidota</taxon>
        <taxon>Cytophagia</taxon>
        <taxon>Cytophagales</taxon>
        <taxon>Rhodocytophagaceae</taxon>
        <taxon>Xanthocytophaga</taxon>
    </lineage>
</organism>
<feature type="domain" description="Disease resistance R13L4/SHOC-2-like LRR" evidence="3">
    <location>
        <begin position="202"/>
        <end position="281"/>
    </location>
</feature>
<dbReference type="AlphaFoldDB" id="A0AAE3QNE7"/>
<accession>A0AAE3QNE7</accession>
<dbReference type="InterPro" id="IPR032675">
    <property type="entry name" value="LRR_dom_sf"/>
</dbReference>
<evidence type="ECO:0000256" key="1">
    <source>
        <dbReference type="ARBA" id="ARBA00022614"/>
    </source>
</evidence>
<reference evidence="4" key="1">
    <citation type="submission" date="2023-05" db="EMBL/GenBank/DDBJ databases">
        <authorList>
            <person name="Zhang X."/>
        </authorList>
    </citation>
    <scope>NUCLEOTIDE SEQUENCE</scope>
    <source>
        <strain evidence="4">YF14B1</strain>
    </source>
</reference>
<evidence type="ECO:0000313" key="4">
    <source>
        <dbReference type="EMBL" id="MDJ1479919.1"/>
    </source>
</evidence>
<dbReference type="InterPro" id="IPR050216">
    <property type="entry name" value="LRR_domain-containing"/>
</dbReference>
<evidence type="ECO:0000313" key="5">
    <source>
        <dbReference type="Proteomes" id="UP001241110"/>
    </source>
</evidence>
<dbReference type="PANTHER" id="PTHR48051:SF1">
    <property type="entry name" value="RAS SUPPRESSOR PROTEIN 1"/>
    <property type="match status" value="1"/>
</dbReference>
<dbReference type="PANTHER" id="PTHR48051">
    <property type="match status" value="1"/>
</dbReference>
<keyword evidence="2" id="KW-0677">Repeat</keyword>
<dbReference type="GO" id="GO:0005737">
    <property type="term" value="C:cytoplasm"/>
    <property type="evidence" value="ECO:0007669"/>
    <property type="project" value="TreeGrafter"/>
</dbReference>
<dbReference type="SMART" id="SM00369">
    <property type="entry name" value="LRR_TYP"/>
    <property type="match status" value="2"/>
</dbReference>
<keyword evidence="1" id="KW-0433">Leucine-rich repeat</keyword>
<sequence length="310" mass="36000">MADHTMSTTKFLEEVNEEQKLFIENLRRLLSTGEEANCKMAIEIMKGGGVPSSMYEDLLIYSKILPEASQRTLIRKLLAKQTISDWKNLIEDTTAFVNIETTKEKDIRDKMAKMCKIVGWEETALLGYLFFQRYRKGLSFILTYPHRNPFRIKALEMLTHDDVFDFHTGIGYYTWKGAQPEEVILSNVDTKIKFPDDHPNATTLRVLNFHNCKLDSIPNEIAAFENVEELDLSVNNLKKLPVSFTKLTHLRKLDLSFNRFTEFPKVLIKMTALQELDFRYNNKSAYSFKDNTLVIPDEFYTQVPNCKVLV</sequence>
<comment type="caution">
    <text evidence="4">The sequence shown here is derived from an EMBL/GenBank/DDBJ whole genome shotgun (WGS) entry which is preliminary data.</text>
</comment>
<proteinExistence type="predicted"/>
<dbReference type="RefSeq" id="WP_313976482.1">
    <property type="nucleotide sequence ID" value="NZ_JASJOS010000002.1"/>
</dbReference>
<protein>
    <submittedName>
        <fullName evidence="4">Leucine-rich repeat domain-containing protein</fullName>
    </submittedName>
</protein>
<evidence type="ECO:0000259" key="3">
    <source>
        <dbReference type="Pfam" id="PF23598"/>
    </source>
</evidence>
<evidence type="ECO:0000256" key="2">
    <source>
        <dbReference type="ARBA" id="ARBA00022737"/>
    </source>
</evidence>
<dbReference type="SUPFAM" id="SSF52058">
    <property type="entry name" value="L domain-like"/>
    <property type="match status" value="1"/>
</dbReference>
<dbReference type="InterPro" id="IPR003591">
    <property type="entry name" value="Leu-rich_rpt_typical-subtyp"/>
</dbReference>
<dbReference type="Pfam" id="PF23598">
    <property type="entry name" value="LRR_14"/>
    <property type="match status" value="1"/>
</dbReference>
<dbReference type="EMBL" id="JASJOS010000002">
    <property type="protein sequence ID" value="MDJ1479919.1"/>
    <property type="molecule type" value="Genomic_DNA"/>
</dbReference>
<gene>
    <name evidence="4" type="ORF">QNI16_05435</name>
</gene>
<name>A0AAE3QNE7_9BACT</name>
<dbReference type="Proteomes" id="UP001241110">
    <property type="component" value="Unassembled WGS sequence"/>
</dbReference>